<dbReference type="NCBIfam" id="TIGR03187">
    <property type="entry name" value="DGQHR"/>
    <property type="match status" value="1"/>
</dbReference>
<name>A0A917N1F5_9SPHI</name>
<evidence type="ECO:0000313" key="1">
    <source>
        <dbReference type="EMBL" id="GGI50796.1"/>
    </source>
</evidence>
<dbReference type="Proteomes" id="UP000662074">
    <property type="component" value="Unassembled WGS sequence"/>
</dbReference>
<dbReference type="InterPro" id="IPR017642">
    <property type="entry name" value="DNA_S_mod_DndB"/>
</dbReference>
<reference evidence="1" key="2">
    <citation type="submission" date="2020-09" db="EMBL/GenBank/DDBJ databases">
        <authorList>
            <person name="Sun Q."/>
            <person name="Sedlacek I."/>
        </authorList>
    </citation>
    <scope>NUCLEOTIDE SEQUENCE</scope>
    <source>
        <strain evidence="1">CCM 8711</strain>
    </source>
</reference>
<evidence type="ECO:0008006" key="3">
    <source>
        <dbReference type="Google" id="ProtNLM"/>
    </source>
</evidence>
<accession>A0A917N1F5</accession>
<reference evidence="1" key="1">
    <citation type="journal article" date="2014" name="Int. J. Syst. Evol. Microbiol.">
        <title>Complete genome sequence of Corynebacterium casei LMG S-19264T (=DSM 44701T), isolated from a smear-ripened cheese.</title>
        <authorList>
            <consortium name="US DOE Joint Genome Institute (JGI-PGF)"/>
            <person name="Walter F."/>
            <person name="Albersmeier A."/>
            <person name="Kalinowski J."/>
            <person name="Ruckert C."/>
        </authorList>
    </citation>
    <scope>NUCLEOTIDE SEQUENCE</scope>
    <source>
        <strain evidence="1">CCM 8711</strain>
    </source>
</reference>
<dbReference type="InterPro" id="IPR017601">
    <property type="entry name" value="DGQHR-contain_dom"/>
</dbReference>
<dbReference type="AlphaFoldDB" id="A0A917N1F5"/>
<gene>
    <name evidence="1" type="ORF">GCM10011425_20080</name>
</gene>
<organism evidence="1 2">
    <name type="scientific">Mucilaginibacter galii</name>
    <dbReference type="NCBI Taxonomy" id="2005073"/>
    <lineage>
        <taxon>Bacteria</taxon>
        <taxon>Pseudomonadati</taxon>
        <taxon>Bacteroidota</taxon>
        <taxon>Sphingobacteriia</taxon>
        <taxon>Sphingobacteriales</taxon>
        <taxon>Sphingobacteriaceae</taxon>
        <taxon>Mucilaginibacter</taxon>
    </lineage>
</organism>
<protein>
    <recommendedName>
        <fullName evidence="3">DGQHR domain-containing protein</fullName>
    </recommendedName>
</protein>
<dbReference type="CDD" id="cd16414">
    <property type="entry name" value="dndB_like"/>
    <property type="match status" value="1"/>
</dbReference>
<dbReference type="Pfam" id="PF14072">
    <property type="entry name" value="DndB"/>
    <property type="match status" value="1"/>
</dbReference>
<dbReference type="EMBL" id="BMDO01000005">
    <property type="protein sequence ID" value="GGI50796.1"/>
    <property type="molecule type" value="Genomic_DNA"/>
</dbReference>
<evidence type="ECO:0000313" key="2">
    <source>
        <dbReference type="Proteomes" id="UP000662074"/>
    </source>
</evidence>
<comment type="caution">
    <text evidence="1">The sequence shown here is derived from an EMBL/GenBank/DDBJ whole genome shotgun (WGS) entry which is preliminary data.</text>
</comment>
<keyword evidence="2" id="KW-1185">Reference proteome</keyword>
<proteinExistence type="predicted"/>
<sequence>MTKFATNIDDVMAIVSPALRGKMGNTVYFLSKMVVREFLQGVSPAEAYKEWWKDLPPHERMQRDANLKRVKDQIAPYLANSPDRFFGSIIVLVYDGELIFESLVKDFKMNLPRAYKSQAEDIGFITIDGGKLLVLDGQHRWYGLKSVMQGEVEGTESEKIANDEVSVIFINHESDEKTRRIFNKVNRYAKSTSRGDNILTSEDDGFAIVTRRLVYDEDAPFYSDVKLSEEGLVSWRNNTLSARSGSFTTLSALYEMTQTILKKEERFREFSEKDTINRPSAEELTEAGNIVNNFWNTLFSKFTPFKDVKDKESGETVSDMRKESHKYSLLFKPAGQIAFIEGLVGAMKKSTLSLDKLIERANTLTWSMNDPHWVNIIINLNKSIIASPDARERAASLTTYLLIGDKMKKQEIRDVEKMFNAVSGFDIDNLEPGEKQLQLPVVKYVL</sequence>